<dbReference type="RefSeq" id="WP_251223079.1">
    <property type="nucleotide sequence ID" value="NZ_JAMBOL010000006.1"/>
</dbReference>
<protein>
    <submittedName>
        <fullName evidence="1">YwmB family TATA-box binding protein</fullName>
    </submittedName>
</protein>
<reference evidence="1" key="1">
    <citation type="submission" date="2022-05" db="EMBL/GenBank/DDBJ databases">
        <title>Comparative Genomics of Spacecraft Associated Microbes.</title>
        <authorList>
            <person name="Tran M.T."/>
            <person name="Wright A."/>
            <person name="Seuylemezian A."/>
            <person name="Eisen J."/>
            <person name="Coil D."/>
        </authorList>
    </citation>
    <scope>NUCLEOTIDE SEQUENCE</scope>
    <source>
        <strain evidence="1">214.1.1</strain>
    </source>
</reference>
<organism evidence="1 2">
    <name type="scientific">Halalkalibacter oceani</name>
    <dbReference type="NCBI Taxonomy" id="1653776"/>
    <lineage>
        <taxon>Bacteria</taxon>
        <taxon>Bacillati</taxon>
        <taxon>Bacillota</taxon>
        <taxon>Bacilli</taxon>
        <taxon>Bacillales</taxon>
        <taxon>Bacillaceae</taxon>
        <taxon>Halalkalibacter</taxon>
    </lineage>
</organism>
<dbReference type="InterPro" id="IPR014794">
    <property type="entry name" value="DUF1779"/>
</dbReference>
<dbReference type="EMBL" id="JAMBOL010000006">
    <property type="protein sequence ID" value="MCM3714287.1"/>
    <property type="molecule type" value="Genomic_DNA"/>
</dbReference>
<gene>
    <name evidence="1" type="ORF">M3202_09330</name>
</gene>
<dbReference type="Gene3D" id="3.30.2030.10">
    <property type="entry name" value="YwmB-like"/>
    <property type="match status" value="1"/>
</dbReference>
<accession>A0A9X2DQ10</accession>
<evidence type="ECO:0000313" key="2">
    <source>
        <dbReference type="Proteomes" id="UP001139179"/>
    </source>
</evidence>
<comment type="caution">
    <text evidence="1">The sequence shown here is derived from an EMBL/GenBank/DDBJ whole genome shotgun (WGS) entry which is preliminary data.</text>
</comment>
<dbReference type="SUPFAM" id="SSF143842">
    <property type="entry name" value="YwmB-like"/>
    <property type="match status" value="1"/>
</dbReference>
<sequence length="252" mass="28506">MAFWRWVVIGFVLSAWGYMHVQSSEAYDASIEPLTELLQFAEDEQLAVNEWQVRVREDQLGSVSKQAFIAKTQSLEKKLSGWEKESLSLEGSEWKALFTYHDPNQQMTESVQLFAYQDGQADQHTALLTYAVKGTSNPGEDLESHQNLVEQRIQQLGLAQSDVYVQIQAYDHNDRNVSNKQLARTWVTKLGAKKVEALDEESFVSLSAYNPDWPTGIVTNELEMNVQLAIREQGLGARTTVTLGTPIITTEY</sequence>
<dbReference type="Proteomes" id="UP001139179">
    <property type="component" value="Unassembled WGS sequence"/>
</dbReference>
<dbReference type="AlphaFoldDB" id="A0A9X2DQ10"/>
<dbReference type="Pfam" id="PF08680">
    <property type="entry name" value="DUF1779"/>
    <property type="match status" value="1"/>
</dbReference>
<keyword evidence="2" id="KW-1185">Reference proteome</keyword>
<name>A0A9X2DQ10_9BACI</name>
<proteinExistence type="predicted"/>
<dbReference type="Gene3D" id="3.30.360.40">
    <property type="entry name" value="YwmB-like"/>
    <property type="match status" value="1"/>
</dbReference>
<evidence type="ECO:0000313" key="1">
    <source>
        <dbReference type="EMBL" id="MCM3714287.1"/>
    </source>
</evidence>
<dbReference type="InterPro" id="IPR036209">
    <property type="entry name" value="YwmB-like_sf"/>
</dbReference>